<dbReference type="NCBIfam" id="TIGR00879">
    <property type="entry name" value="SP"/>
    <property type="match status" value="1"/>
</dbReference>
<dbReference type="Proteomes" id="UP000053411">
    <property type="component" value="Unassembled WGS sequence"/>
</dbReference>
<dbReference type="InterPro" id="IPR050360">
    <property type="entry name" value="MFS_Sugar_Transporters"/>
</dbReference>
<feature type="region of interest" description="Disordered" evidence="8">
    <location>
        <begin position="479"/>
        <end position="503"/>
    </location>
</feature>
<feature type="transmembrane region" description="Helical" evidence="9">
    <location>
        <begin position="108"/>
        <end position="129"/>
    </location>
</feature>
<feature type="transmembrane region" description="Helical" evidence="9">
    <location>
        <begin position="331"/>
        <end position="352"/>
    </location>
</feature>
<accession>A0A0D2JMI8</accession>
<feature type="transmembrane region" description="Helical" evidence="9">
    <location>
        <begin position="50"/>
        <end position="73"/>
    </location>
</feature>
<dbReference type="RefSeq" id="XP_016628645.1">
    <property type="nucleotide sequence ID" value="XM_016780402.1"/>
</dbReference>
<dbReference type="PANTHER" id="PTHR48022">
    <property type="entry name" value="PLASTIDIC GLUCOSE TRANSPORTER 4"/>
    <property type="match status" value="1"/>
</dbReference>
<name>A0A0D2JMI8_9EURO</name>
<evidence type="ECO:0000259" key="10">
    <source>
        <dbReference type="PROSITE" id="PS50850"/>
    </source>
</evidence>
<keyword evidence="3 7" id="KW-0813">Transport</keyword>
<dbReference type="OrthoDB" id="6612291at2759"/>
<evidence type="ECO:0000313" key="11">
    <source>
        <dbReference type="EMBL" id="KIX94522.1"/>
    </source>
</evidence>
<keyword evidence="6 9" id="KW-0472">Membrane</keyword>
<feature type="transmembrane region" description="Helical" evidence="9">
    <location>
        <begin position="358"/>
        <end position="384"/>
    </location>
</feature>
<gene>
    <name evidence="11" type="ORF">Z520_09908</name>
</gene>
<organism evidence="11 12">
    <name type="scientific">Fonsecaea multimorphosa CBS 102226</name>
    <dbReference type="NCBI Taxonomy" id="1442371"/>
    <lineage>
        <taxon>Eukaryota</taxon>
        <taxon>Fungi</taxon>
        <taxon>Dikarya</taxon>
        <taxon>Ascomycota</taxon>
        <taxon>Pezizomycotina</taxon>
        <taxon>Eurotiomycetes</taxon>
        <taxon>Chaetothyriomycetidae</taxon>
        <taxon>Chaetothyriales</taxon>
        <taxon>Herpotrichiellaceae</taxon>
        <taxon>Fonsecaea</taxon>
    </lineage>
</organism>
<sequence length="503" mass="55973">MLNNLRGSALIWAITLSSGSCYLLFGYDQGVLGGLVSQPSFLEAIGNPNASFLGTIVALYNVGCLAGCISAAIWGNKFGRRNTILVGNAIMIVGAIIQTATYGSGQLIAGRLISGLGNGLNTSTIPVYVSETARSHRRGRMVAVQLSIVIFGIVFAYWLDYGTINNLEGEVVWRFPIAFQIVFALITMVTMPFLPETPRWLYSHDRKDEAVTVLARLMDTTEDYDQVQFIKNEMEESLELERQQGSITLKGILSDKTELKPMRRLLLCFFIQFFQQFSGVNAVVFFVTIILEQNVGLSSSTASLAAGFIQMGLWIGTLPTIFYIDSFGRRPTLLIGSVVQLISLVLFTVGIAKKGDNYSNLALAMLVLFQITVGMTWCTVPWIYAPEITPLRLRHIGAAIGPFSEWLCTFIIVQITPTAVEHTGWKIFLLFILLQALSIPWVYFFVPETAKKTLEEIDYIFVKGEARDRLHERVHEQVQVHQHTSESKVGESQTLEMTVSHKE</sequence>
<evidence type="ECO:0000256" key="4">
    <source>
        <dbReference type="ARBA" id="ARBA00022692"/>
    </source>
</evidence>
<dbReference type="InterPro" id="IPR036259">
    <property type="entry name" value="MFS_trans_sf"/>
</dbReference>
<evidence type="ECO:0000256" key="6">
    <source>
        <dbReference type="ARBA" id="ARBA00023136"/>
    </source>
</evidence>
<feature type="transmembrane region" description="Helical" evidence="9">
    <location>
        <begin position="427"/>
        <end position="446"/>
    </location>
</feature>
<keyword evidence="12" id="KW-1185">Reference proteome</keyword>
<dbReference type="InterPro" id="IPR005829">
    <property type="entry name" value="Sugar_transporter_CS"/>
</dbReference>
<evidence type="ECO:0000256" key="3">
    <source>
        <dbReference type="ARBA" id="ARBA00022448"/>
    </source>
</evidence>
<evidence type="ECO:0000256" key="7">
    <source>
        <dbReference type="RuleBase" id="RU003346"/>
    </source>
</evidence>
<dbReference type="InterPro" id="IPR005828">
    <property type="entry name" value="MFS_sugar_transport-like"/>
</dbReference>
<dbReference type="Pfam" id="PF00083">
    <property type="entry name" value="Sugar_tr"/>
    <property type="match status" value="1"/>
</dbReference>
<evidence type="ECO:0000256" key="9">
    <source>
        <dbReference type="SAM" id="Phobius"/>
    </source>
</evidence>
<dbReference type="Gene3D" id="1.20.1250.20">
    <property type="entry name" value="MFS general substrate transporter like domains"/>
    <property type="match status" value="1"/>
</dbReference>
<dbReference type="PROSITE" id="PS50850">
    <property type="entry name" value="MFS"/>
    <property type="match status" value="1"/>
</dbReference>
<dbReference type="PRINTS" id="PR00171">
    <property type="entry name" value="SUGRTRNSPORT"/>
</dbReference>
<evidence type="ECO:0000256" key="5">
    <source>
        <dbReference type="ARBA" id="ARBA00022989"/>
    </source>
</evidence>
<dbReference type="PANTHER" id="PTHR48022:SF28">
    <property type="entry name" value="MAJOR FACILITATOR SUPERFAMILY (MFS) PROFILE DOMAIN-CONTAINING PROTEIN-RELATED"/>
    <property type="match status" value="1"/>
</dbReference>
<dbReference type="AlphaFoldDB" id="A0A0D2JMI8"/>
<dbReference type="GO" id="GO:0016020">
    <property type="term" value="C:membrane"/>
    <property type="evidence" value="ECO:0007669"/>
    <property type="project" value="UniProtKB-SubCell"/>
</dbReference>
<proteinExistence type="inferred from homology"/>
<feature type="transmembrane region" description="Helical" evidence="9">
    <location>
        <begin position="85"/>
        <end position="102"/>
    </location>
</feature>
<evidence type="ECO:0000256" key="8">
    <source>
        <dbReference type="SAM" id="MobiDB-lite"/>
    </source>
</evidence>
<feature type="transmembrane region" description="Helical" evidence="9">
    <location>
        <begin position="303"/>
        <end position="324"/>
    </location>
</feature>
<feature type="transmembrane region" description="Helical" evidence="9">
    <location>
        <begin position="265"/>
        <end position="291"/>
    </location>
</feature>
<evidence type="ECO:0000256" key="2">
    <source>
        <dbReference type="ARBA" id="ARBA00010992"/>
    </source>
</evidence>
<evidence type="ECO:0000256" key="1">
    <source>
        <dbReference type="ARBA" id="ARBA00004141"/>
    </source>
</evidence>
<dbReference type="InterPro" id="IPR020846">
    <property type="entry name" value="MFS_dom"/>
</dbReference>
<feature type="transmembrane region" description="Helical" evidence="9">
    <location>
        <begin position="396"/>
        <end position="415"/>
    </location>
</feature>
<comment type="subcellular location">
    <subcellularLocation>
        <location evidence="1">Membrane</location>
        <topology evidence="1">Multi-pass membrane protein</topology>
    </subcellularLocation>
</comment>
<protein>
    <recommendedName>
        <fullName evidence="10">Major facilitator superfamily (MFS) profile domain-containing protein</fullName>
    </recommendedName>
</protein>
<dbReference type="EMBL" id="KN848087">
    <property type="protein sequence ID" value="KIX94522.1"/>
    <property type="molecule type" value="Genomic_DNA"/>
</dbReference>
<feature type="compositionally biased region" description="Basic and acidic residues" evidence="8">
    <location>
        <begin position="479"/>
        <end position="489"/>
    </location>
</feature>
<dbReference type="PROSITE" id="PS51257">
    <property type="entry name" value="PROKAR_LIPOPROTEIN"/>
    <property type="match status" value="1"/>
</dbReference>
<keyword evidence="4 9" id="KW-0812">Transmembrane</keyword>
<comment type="similarity">
    <text evidence="2 7">Belongs to the major facilitator superfamily. Sugar transporter (TC 2.A.1.1) family.</text>
</comment>
<dbReference type="InterPro" id="IPR003663">
    <property type="entry name" value="Sugar/inositol_transpt"/>
</dbReference>
<feature type="domain" description="Major facilitator superfamily (MFS) profile" evidence="10">
    <location>
        <begin position="14"/>
        <end position="450"/>
    </location>
</feature>
<dbReference type="GO" id="GO:0005351">
    <property type="term" value="F:carbohydrate:proton symporter activity"/>
    <property type="evidence" value="ECO:0007669"/>
    <property type="project" value="TreeGrafter"/>
</dbReference>
<dbReference type="SUPFAM" id="SSF103473">
    <property type="entry name" value="MFS general substrate transporter"/>
    <property type="match status" value="1"/>
</dbReference>
<dbReference type="GeneID" id="27715654"/>
<feature type="transmembrane region" description="Helical" evidence="9">
    <location>
        <begin position="141"/>
        <end position="159"/>
    </location>
</feature>
<dbReference type="FunFam" id="1.20.1250.20:FF:000134">
    <property type="entry name" value="MFS sugar transporter protein"/>
    <property type="match status" value="1"/>
</dbReference>
<dbReference type="VEuPathDB" id="FungiDB:Z520_09908"/>
<evidence type="ECO:0000313" key="12">
    <source>
        <dbReference type="Proteomes" id="UP000053411"/>
    </source>
</evidence>
<feature type="transmembrane region" description="Helical" evidence="9">
    <location>
        <begin position="171"/>
        <end position="194"/>
    </location>
</feature>
<dbReference type="PROSITE" id="PS00216">
    <property type="entry name" value="SUGAR_TRANSPORT_1"/>
    <property type="match status" value="1"/>
</dbReference>
<reference evidence="11 12" key="1">
    <citation type="submission" date="2015-01" db="EMBL/GenBank/DDBJ databases">
        <title>The Genome Sequence of Fonsecaea multimorphosa CBS 102226.</title>
        <authorList>
            <consortium name="The Broad Institute Genomics Platform"/>
            <person name="Cuomo C."/>
            <person name="de Hoog S."/>
            <person name="Gorbushina A."/>
            <person name="Stielow B."/>
            <person name="Teixiera M."/>
            <person name="Abouelleil A."/>
            <person name="Chapman S.B."/>
            <person name="Priest M."/>
            <person name="Young S.K."/>
            <person name="Wortman J."/>
            <person name="Nusbaum C."/>
            <person name="Birren B."/>
        </authorList>
    </citation>
    <scope>NUCLEOTIDE SEQUENCE [LARGE SCALE GENOMIC DNA]</scope>
    <source>
        <strain evidence="11 12">CBS 102226</strain>
    </source>
</reference>
<keyword evidence="5 9" id="KW-1133">Transmembrane helix</keyword>
<dbReference type="PROSITE" id="PS00217">
    <property type="entry name" value="SUGAR_TRANSPORT_2"/>
    <property type="match status" value="1"/>
</dbReference>